<keyword evidence="3" id="KW-1185">Reference proteome</keyword>
<dbReference type="EMBL" id="JAIWYP010000008">
    <property type="protein sequence ID" value="KAH3790374.1"/>
    <property type="molecule type" value="Genomic_DNA"/>
</dbReference>
<sequence length="159" mass="18399">MFIISDIKSTIGNYKDNRFNGLFETAAEILVHRSDFLHVLKTVGKPNRKLQAVEADLNSKEIVTMLMALGLIYMKITGPYWNLITSGDIAYLELYPHIQKLHKYLENICERPELLAVTDDLPWHVEEFSCNVEERFYQQMKSTETNNTLLLKAIQTMAM</sequence>
<dbReference type="Proteomes" id="UP000828390">
    <property type="component" value="Unassembled WGS sequence"/>
</dbReference>
<evidence type="ECO:0000313" key="2">
    <source>
        <dbReference type="EMBL" id="KAH3790374.1"/>
    </source>
</evidence>
<dbReference type="PANTHER" id="PTHR11046:SF15">
    <property type="entry name" value="RIBOFLAVIN TRANSPORTER 1 ISOFORM X1"/>
    <property type="match status" value="1"/>
</dbReference>
<organism evidence="2 3">
    <name type="scientific">Dreissena polymorpha</name>
    <name type="common">Zebra mussel</name>
    <name type="synonym">Mytilus polymorpha</name>
    <dbReference type="NCBI Taxonomy" id="45954"/>
    <lineage>
        <taxon>Eukaryota</taxon>
        <taxon>Metazoa</taxon>
        <taxon>Spiralia</taxon>
        <taxon>Lophotrochozoa</taxon>
        <taxon>Mollusca</taxon>
        <taxon>Bivalvia</taxon>
        <taxon>Autobranchia</taxon>
        <taxon>Heteroconchia</taxon>
        <taxon>Euheterodonta</taxon>
        <taxon>Imparidentia</taxon>
        <taxon>Neoheterodontei</taxon>
        <taxon>Myida</taxon>
        <taxon>Dreissenoidea</taxon>
        <taxon>Dreissenidae</taxon>
        <taxon>Dreissena</taxon>
    </lineage>
</organism>
<evidence type="ECO:0000256" key="1">
    <source>
        <dbReference type="ARBA" id="ARBA00022722"/>
    </source>
</evidence>
<reference evidence="2" key="2">
    <citation type="submission" date="2020-11" db="EMBL/GenBank/DDBJ databases">
        <authorList>
            <person name="McCartney M.A."/>
            <person name="Auch B."/>
            <person name="Kono T."/>
            <person name="Mallez S."/>
            <person name="Becker A."/>
            <person name="Gohl D.M."/>
            <person name="Silverstein K.A.T."/>
            <person name="Koren S."/>
            <person name="Bechman K.B."/>
            <person name="Herman A."/>
            <person name="Abrahante J.E."/>
            <person name="Garbe J."/>
        </authorList>
    </citation>
    <scope>NUCLEOTIDE SEQUENCE</scope>
    <source>
        <strain evidence="2">Duluth1</strain>
        <tissue evidence="2">Whole animal</tissue>
    </source>
</reference>
<proteinExistence type="predicted"/>
<gene>
    <name evidence="2" type="ORF">DPMN_168573</name>
</gene>
<comment type="caution">
    <text evidence="2">The sequence shown here is derived from an EMBL/GenBank/DDBJ whole genome shotgun (WGS) entry which is preliminary data.</text>
</comment>
<dbReference type="PANTHER" id="PTHR11046">
    <property type="entry name" value="OLIGORIBONUCLEASE, MITOCHONDRIAL"/>
    <property type="match status" value="1"/>
</dbReference>
<keyword evidence="1" id="KW-0378">Hydrolase</keyword>
<dbReference type="AlphaFoldDB" id="A0A9D4F0W7"/>
<keyword evidence="1" id="KW-0540">Nuclease</keyword>
<dbReference type="InterPro" id="IPR022894">
    <property type="entry name" value="Oligoribonuclease"/>
</dbReference>
<evidence type="ECO:0000313" key="3">
    <source>
        <dbReference type="Proteomes" id="UP000828390"/>
    </source>
</evidence>
<dbReference type="GO" id="GO:0000175">
    <property type="term" value="F:3'-5'-RNA exonuclease activity"/>
    <property type="evidence" value="ECO:0007669"/>
    <property type="project" value="InterPro"/>
</dbReference>
<accession>A0A9D4F0W7</accession>
<protein>
    <submittedName>
        <fullName evidence="2">Uncharacterized protein</fullName>
    </submittedName>
</protein>
<reference evidence="2" key="1">
    <citation type="journal article" date="2019" name="bioRxiv">
        <title>The Genome of the Zebra Mussel, Dreissena polymorpha: A Resource for Invasive Species Research.</title>
        <authorList>
            <person name="McCartney M.A."/>
            <person name="Auch B."/>
            <person name="Kono T."/>
            <person name="Mallez S."/>
            <person name="Zhang Y."/>
            <person name="Obille A."/>
            <person name="Becker A."/>
            <person name="Abrahante J.E."/>
            <person name="Garbe J."/>
            <person name="Badalamenti J.P."/>
            <person name="Herman A."/>
            <person name="Mangelson H."/>
            <person name="Liachko I."/>
            <person name="Sullivan S."/>
            <person name="Sone E.D."/>
            <person name="Koren S."/>
            <person name="Silverstein K.A.T."/>
            <person name="Beckman K.B."/>
            <person name="Gohl D.M."/>
        </authorList>
    </citation>
    <scope>NUCLEOTIDE SEQUENCE</scope>
    <source>
        <strain evidence="2">Duluth1</strain>
        <tissue evidence="2">Whole animal</tissue>
    </source>
</reference>
<name>A0A9D4F0W7_DREPO</name>